<name>A0AAD8E243_DIPPU</name>
<feature type="non-terminal residue" evidence="1">
    <location>
        <position position="1"/>
    </location>
</feature>
<reference evidence="1" key="1">
    <citation type="journal article" date="2023" name="IScience">
        <title>Live-bearing cockroach genome reveals convergent evolutionary mechanisms linked to viviparity in insects and beyond.</title>
        <authorList>
            <person name="Fouks B."/>
            <person name="Harrison M.C."/>
            <person name="Mikhailova A.A."/>
            <person name="Marchal E."/>
            <person name="English S."/>
            <person name="Carruthers M."/>
            <person name="Jennings E.C."/>
            <person name="Chiamaka E.L."/>
            <person name="Frigard R.A."/>
            <person name="Pippel M."/>
            <person name="Attardo G.M."/>
            <person name="Benoit J.B."/>
            <person name="Bornberg-Bauer E."/>
            <person name="Tobe S.S."/>
        </authorList>
    </citation>
    <scope>NUCLEOTIDE SEQUENCE</scope>
    <source>
        <strain evidence="1">Stay&amp;Tobe</strain>
    </source>
</reference>
<keyword evidence="2" id="KW-1185">Reference proteome</keyword>
<dbReference type="EMBL" id="JASPKZ010010685">
    <property type="protein sequence ID" value="KAJ9573687.1"/>
    <property type="molecule type" value="Genomic_DNA"/>
</dbReference>
<reference evidence="1" key="2">
    <citation type="submission" date="2023-05" db="EMBL/GenBank/DDBJ databases">
        <authorList>
            <person name="Fouks B."/>
        </authorList>
    </citation>
    <scope>NUCLEOTIDE SEQUENCE</scope>
    <source>
        <strain evidence="1">Stay&amp;Tobe</strain>
        <tissue evidence="1">Testes</tissue>
    </source>
</reference>
<proteinExistence type="predicted"/>
<dbReference type="AlphaFoldDB" id="A0AAD8E243"/>
<gene>
    <name evidence="1" type="ORF">L9F63_008900</name>
</gene>
<protein>
    <submittedName>
        <fullName evidence="1">Uncharacterized protein</fullName>
    </submittedName>
</protein>
<comment type="caution">
    <text evidence="1">The sequence shown here is derived from an EMBL/GenBank/DDBJ whole genome shotgun (WGS) entry which is preliminary data.</text>
</comment>
<evidence type="ECO:0000313" key="1">
    <source>
        <dbReference type="EMBL" id="KAJ9573687.1"/>
    </source>
</evidence>
<dbReference type="Proteomes" id="UP001233999">
    <property type="component" value="Unassembled WGS sequence"/>
</dbReference>
<evidence type="ECO:0000313" key="2">
    <source>
        <dbReference type="Proteomes" id="UP001233999"/>
    </source>
</evidence>
<feature type="non-terminal residue" evidence="1">
    <location>
        <position position="125"/>
    </location>
</feature>
<organism evidence="1 2">
    <name type="scientific">Diploptera punctata</name>
    <name type="common">Pacific beetle cockroach</name>
    <dbReference type="NCBI Taxonomy" id="6984"/>
    <lineage>
        <taxon>Eukaryota</taxon>
        <taxon>Metazoa</taxon>
        <taxon>Ecdysozoa</taxon>
        <taxon>Arthropoda</taxon>
        <taxon>Hexapoda</taxon>
        <taxon>Insecta</taxon>
        <taxon>Pterygota</taxon>
        <taxon>Neoptera</taxon>
        <taxon>Polyneoptera</taxon>
        <taxon>Dictyoptera</taxon>
        <taxon>Blattodea</taxon>
        <taxon>Blaberoidea</taxon>
        <taxon>Blaberidae</taxon>
        <taxon>Diplopterinae</taxon>
        <taxon>Diploptera</taxon>
    </lineage>
</organism>
<sequence>NMLRSRHDITVKNISENYVTINDCSAKGAEIPTVPRGNKKIGDKCEDVNECGFDGAVCTGGDKKITCQCRDDLRASNHIDKCGKKIRTNGNECKASGAAFQGSMVFEKKKKAFTCLKLYPCTNLV</sequence>
<accession>A0AAD8E243</accession>